<evidence type="ECO:0000256" key="3">
    <source>
        <dbReference type="ARBA" id="ARBA00022471"/>
    </source>
</evidence>
<name>A0A072UD56_MEDTR</name>
<keyword evidence="5" id="KW-0732">Signal</keyword>
<comment type="subcellular location">
    <subcellularLocation>
        <location evidence="1 6">Secreted</location>
    </subcellularLocation>
</comment>
<dbReference type="HOGENOM" id="CLU_2349992_0_0_1"/>
<dbReference type="Gramene" id="rna37463">
    <property type="protein sequence ID" value="RHN52759.1"/>
    <property type="gene ID" value="gene37463"/>
</dbReference>
<dbReference type="EnsemblPlants" id="KEH27013">
    <property type="protein sequence ID" value="KEH27013"/>
    <property type="gene ID" value="MTR_6g083180"/>
</dbReference>
<keyword evidence="7" id="KW-0472">Membrane</keyword>
<sequence length="97" mass="11215">MTVHCKSKNDDLGFHTIMFGQSYVFSFKPIVFPIFIATLFFCSFTWPQDPNLHYLDVYDAKNDDCRDCSWKINVDGGCLNGECRSFNKNIQLMDARA</sequence>
<evidence type="ECO:0000256" key="5">
    <source>
        <dbReference type="ARBA" id="ARBA00022729"/>
    </source>
</evidence>
<evidence type="ECO:0000256" key="2">
    <source>
        <dbReference type="ARBA" id="ARBA00005581"/>
    </source>
</evidence>
<dbReference type="PANTHER" id="PTHR31232:SF43">
    <property type="entry name" value="S-PROTEIN HOMOLOG 29-RELATED"/>
    <property type="match status" value="1"/>
</dbReference>
<keyword evidence="4 6" id="KW-0964">Secreted</keyword>
<dbReference type="AlphaFoldDB" id="A0A072UD56"/>
<dbReference type="Pfam" id="PF05938">
    <property type="entry name" value="Self-incomp_S1"/>
    <property type="match status" value="1"/>
</dbReference>
<keyword evidence="7" id="KW-0812">Transmembrane</keyword>
<reference evidence="8 11" key="2">
    <citation type="journal article" date="2014" name="BMC Genomics">
        <title>An improved genome release (version Mt4.0) for the model legume Medicago truncatula.</title>
        <authorList>
            <person name="Tang H."/>
            <person name="Krishnakumar V."/>
            <person name="Bidwell S."/>
            <person name="Rosen B."/>
            <person name="Chan A."/>
            <person name="Zhou S."/>
            <person name="Gentzbittel L."/>
            <person name="Childs K.L."/>
            <person name="Yandell M."/>
            <person name="Gundlach H."/>
            <person name="Mayer K.F."/>
            <person name="Schwartz D.C."/>
            <person name="Town C.D."/>
        </authorList>
    </citation>
    <scope>GENOME REANNOTATION</scope>
    <source>
        <strain evidence="8">A17</strain>
        <strain evidence="10 11">cv. Jemalong A17</strain>
    </source>
</reference>
<evidence type="ECO:0000313" key="11">
    <source>
        <dbReference type="Proteomes" id="UP000002051"/>
    </source>
</evidence>
<dbReference type="PANTHER" id="PTHR31232">
    <property type="match status" value="1"/>
</dbReference>
<dbReference type="Proteomes" id="UP000002051">
    <property type="component" value="Chromosome 6"/>
</dbReference>
<evidence type="ECO:0000256" key="1">
    <source>
        <dbReference type="ARBA" id="ARBA00004613"/>
    </source>
</evidence>
<evidence type="ECO:0000256" key="4">
    <source>
        <dbReference type="ARBA" id="ARBA00022525"/>
    </source>
</evidence>
<keyword evidence="11" id="KW-1185">Reference proteome</keyword>
<evidence type="ECO:0000313" key="10">
    <source>
        <dbReference type="EnsemblPlants" id="KEH27013"/>
    </source>
</evidence>
<keyword evidence="3 6" id="KW-0713">Self-incompatibility</keyword>
<accession>A0A072UD56</accession>
<comment type="similarity">
    <text evidence="2 6">Belongs to the plant self-incompatibility (S1) protein family.</text>
</comment>
<reference evidence="8 11" key="1">
    <citation type="journal article" date="2011" name="Nature">
        <title>The Medicago genome provides insight into the evolution of rhizobial symbioses.</title>
        <authorList>
            <person name="Young N.D."/>
            <person name="Debelle F."/>
            <person name="Oldroyd G.E."/>
            <person name="Geurts R."/>
            <person name="Cannon S.B."/>
            <person name="Udvardi M.K."/>
            <person name="Benedito V.A."/>
            <person name="Mayer K.F."/>
            <person name="Gouzy J."/>
            <person name="Schoof H."/>
            <person name="Van de Peer Y."/>
            <person name="Proost S."/>
            <person name="Cook D.R."/>
            <person name="Meyers B.C."/>
            <person name="Spannagl M."/>
            <person name="Cheung F."/>
            <person name="De Mita S."/>
            <person name="Krishnakumar V."/>
            <person name="Gundlach H."/>
            <person name="Zhou S."/>
            <person name="Mudge J."/>
            <person name="Bharti A.K."/>
            <person name="Murray J.D."/>
            <person name="Naoumkina M.A."/>
            <person name="Rosen B."/>
            <person name="Silverstein K.A."/>
            <person name="Tang H."/>
            <person name="Rombauts S."/>
            <person name="Zhao P.X."/>
            <person name="Zhou P."/>
            <person name="Barbe V."/>
            <person name="Bardou P."/>
            <person name="Bechner M."/>
            <person name="Bellec A."/>
            <person name="Berger A."/>
            <person name="Berges H."/>
            <person name="Bidwell S."/>
            <person name="Bisseling T."/>
            <person name="Choisne N."/>
            <person name="Couloux A."/>
            <person name="Denny R."/>
            <person name="Deshpande S."/>
            <person name="Dai X."/>
            <person name="Doyle J.J."/>
            <person name="Dudez A.M."/>
            <person name="Farmer A.D."/>
            <person name="Fouteau S."/>
            <person name="Franken C."/>
            <person name="Gibelin C."/>
            <person name="Gish J."/>
            <person name="Goldstein S."/>
            <person name="Gonzalez A.J."/>
            <person name="Green P.J."/>
            <person name="Hallab A."/>
            <person name="Hartog M."/>
            <person name="Hua A."/>
            <person name="Humphray S.J."/>
            <person name="Jeong D.H."/>
            <person name="Jing Y."/>
            <person name="Jocker A."/>
            <person name="Kenton S.M."/>
            <person name="Kim D.J."/>
            <person name="Klee K."/>
            <person name="Lai H."/>
            <person name="Lang C."/>
            <person name="Lin S."/>
            <person name="Macmil S.L."/>
            <person name="Magdelenat G."/>
            <person name="Matthews L."/>
            <person name="McCorrison J."/>
            <person name="Monaghan E.L."/>
            <person name="Mun J.H."/>
            <person name="Najar F.Z."/>
            <person name="Nicholson C."/>
            <person name="Noirot C."/>
            <person name="O'Bleness M."/>
            <person name="Paule C.R."/>
            <person name="Poulain J."/>
            <person name="Prion F."/>
            <person name="Qin B."/>
            <person name="Qu C."/>
            <person name="Retzel E.F."/>
            <person name="Riddle C."/>
            <person name="Sallet E."/>
            <person name="Samain S."/>
            <person name="Samson N."/>
            <person name="Sanders I."/>
            <person name="Saurat O."/>
            <person name="Scarpelli C."/>
            <person name="Schiex T."/>
            <person name="Segurens B."/>
            <person name="Severin A.J."/>
            <person name="Sherrier D.J."/>
            <person name="Shi R."/>
            <person name="Sims S."/>
            <person name="Singer S.R."/>
            <person name="Sinharoy S."/>
            <person name="Sterck L."/>
            <person name="Viollet A."/>
            <person name="Wang B.B."/>
            <person name="Wang K."/>
            <person name="Wang M."/>
            <person name="Wang X."/>
            <person name="Warfsmann J."/>
            <person name="Weissenbach J."/>
            <person name="White D.D."/>
            <person name="White J.D."/>
            <person name="Wiley G.B."/>
            <person name="Wincker P."/>
            <person name="Xing Y."/>
            <person name="Yang L."/>
            <person name="Yao Z."/>
            <person name="Ying F."/>
            <person name="Zhai J."/>
            <person name="Zhou L."/>
            <person name="Zuber A."/>
            <person name="Denarie J."/>
            <person name="Dixon R.A."/>
            <person name="May G.D."/>
            <person name="Schwartz D.C."/>
            <person name="Rogers J."/>
            <person name="Quetier F."/>
            <person name="Town C.D."/>
            <person name="Roe B.A."/>
        </authorList>
    </citation>
    <scope>NUCLEOTIDE SEQUENCE [LARGE SCALE GENOMIC DNA]</scope>
    <source>
        <strain evidence="8">A17</strain>
        <strain evidence="10 11">cv. Jemalong A17</strain>
    </source>
</reference>
<dbReference type="GO" id="GO:0060320">
    <property type="term" value="P:rejection of self pollen"/>
    <property type="evidence" value="ECO:0007669"/>
    <property type="project" value="UniProtKB-KW"/>
</dbReference>
<organism evidence="8 11">
    <name type="scientific">Medicago truncatula</name>
    <name type="common">Barrel medic</name>
    <name type="synonym">Medicago tribuloides</name>
    <dbReference type="NCBI Taxonomy" id="3880"/>
    <lineage>
        <taxon>Eukaryota</taxon>
        <taxon>Viridiplantae</taxon>
        <taxon>Streptophyta</taxon>
        <taxon>Embryophyta</taxon>
        <taxon>Tracheophyta</taxon>
        <taxon>Spermatophyta</taxon>
        <taxon>Magnoliopsida</taxon>
        <taxon>eudicotyledons</taxon>
        <taxon>Gunneridae</taxon>
        <taxon>Pentapetalae</taxon>
        <taxon>rosids</taxon>
        <taxon>fabids</taxon>
        <taxon>Fabales</taxon>
        <taxon>Fabaceae</taxon>
        <taxon>Papilionoideae</taxon>
        <taxon>50 kb inversion clade</taxon>
        <taxon>NPAAA clade</taxon>
        <taxon>Hologalegina</taxon>
        <taxon>IRL clade</taxon>
        <taxon>Trifolieae</taxon>
        <taxon>Medicago</taxon>
    </lineage>
</organism>
<keyword evidence="7" id="KW-1133">Transmembrane helix</keyword>
<evidence type="ECO:0000256" key="6">
    <source>
        <dbReference type="RuleBase" id="RU367044"/>
    </source>
</evidence>
<dbReference type="Proteomes" id="UP000265566">
    <property type="component" value="Chromosome 6"/>
</dbReference>
<proteinExistence type="inferred from homology"/>
<evidence type="ECO:0000256" key="7">
    <source>
        <dbReference type="SAM" id="Phobius"/>
    </source>
</evidence>
<evidence type="ECO:0000313" key="9">
    <source>
        <dbReference type="EMBL" id="RHN52759.1"/>
    </source>
</evidence>
<protein>
    <recommendedName>
        <fullName evidence="6">S-protein homolog</fullName>
    </recommendedName>
</protein>
<gene>
    <name evidence="8" type="ordered locus">MTR_6g083180</name>
    <name evidence="9" type="ORF">MtrunA17_Chr6g0483961</name>
</gene>
<dbReference type="EMBL" id="PSQE01000006">
    <property type="protein sequence ID" value="RHN52759.1"/>
    <property type="molecule type" value="Genomic_DNA"/>
</dbReference>
<reference evidence="10" key="3">
    <citation type="submission" date="2015-04" db="UniProtKB">
        <authorList>
            <consortium name="EnsemblPlants"/>
        </authorList>
    </citation>
    <scope>IDENTIFICATION</scope>
    <source>
        <strain evidence="10">cv. Jemalong A17</strain>
    </source>
</reference>
<dbReference type="EMBL" id="CM001222">
    <property type="protein sequence ID" value="KEH27013.1"/>
    <property type="molecule type" value="Genomic_DNA"/>
</dbReference>
<dbReference type="InterPro" id="IPR010264">
    <property type="entry name" value="Self-incomp_S1"/>
</dbReference>
<reference evidence="9" key="4">
    <citation type="journal article" date="2018" name="Nat. Plants">
        <title>Whole-genome landscape of Medicago truncatula symbiotic genes.</title>
        <authorList>
            <person name="Pecrix Y."/>
            <person name="Gamas P."/>
            <person name="Carrere S."/>
        </authorList>
    </citation>
    <scope>NUCLEOTIDE SEQUENCE</scope>
    <source>
        <tissue evidence="9">Leaves</tissue>
    </source>
</reference>
<evidence type="ECO:0000313" key="8">
    <source>
        <dbReference type="EMBL" id="KEH27013.1"/>
    </source>
</evidence>
<feature type="transmembrane region" description="Helical" evidence="7">
    <location>
        <begin position="25"/>
        <end position="46"/>
    </location>
</feature>
<dbReference type="GO" id="GO:0005576">
    <property type="term" value="C:extracellular region"/>
    <property type="evidence" value="ECO:0007669"/>
    <property type="project" value="UniProtKB-SubCell"/>
</dbReference>